<sequence length="160" mass="16766">MINDQGAAPTTRVTGRRIVQYVLDLFLAGIVLSVLGLIGNLIAPGAGFDQLSTGMTSLSRLTASGGWPSAAASLLTILVWLAVFVGVPIWRGRTPAMALLGLRIVRTDGTRPSGGQHLGRALLLVVDGFAAGLVGWIVMLCSRRRQRIGDHAAGTIVVRA</sequence>
<name>A0A4R1HSX4_PSEEN</name>
<dbReference type="InterPro" id="IPR010432">
    <property type="entry name" value="RDD"/>
</dbReference>
<feature type="transmembrane region" description="Helical" evidence="5">
    <location>
        <begin position="21"/>
        <end position="46"/>
    </location>
</feature>
<evidence type="ECO:0000313" key="7">
    <source>
        <dbReference type="EMBL" id="TCK24451.1"/>
    </source>
</evidence>
<dbReference type="Pfam" id="PF06271">
    <property type="entry name" value="RDD"/>
    <property type="match status" value="1"/>
</dbReference>
<evidence type="ECO:0000256" key="4">
    <source>
        <dbReference type="ARBA" id="ARBA00023136"/>
    </source>
</evidence>
<comment type="caution">
    <text evidence="7">The sequence shown here is derived from an EMBL/GenBank/DDBJ whole genome shotgun (WGS) entry which is preliminary data.</text>
</comment>
<protein>
    <submittedName>
        <fullName evidence="7">RDD family protein</fullName>
    </submittedName>
</protein>
<keyword evidence="8" id="KW-1185">Reference proteome</keyword>
<accession>A0A4R1HSX4</accession>
<dbReference type="PANTHER" id="PTHR38480">
    <property type="entry name" value="SLR0254 PROTEIN"/>
    <property type="match status" value="1"/>
</dbReference>
<dbReference type="AlphaFoldDB" id="A0A4R1HSX4"/>
<evidence type="ECO:0000256" key="1">
    <source>
        <dbReference type="ARBA" id="ARBA00004141"/>
    </source>
</evidence>
<reference evidence="7 8" key="1">
    <citation type="submission" date="2019-03" db="EMBL/GenBank/DDBJ databases">
        <title>Sequencing the genomes of 1000 actinobacteria strains.</title>
        <authorList>
            <person name="Klenk H.-P."/>
        </authorList>
    </citation>
    <scope>NUCLEOTIDE SEQUENCE [LARGE SCALE GENOMIC DNA]</scope>
    <source>
        <strain evidence="7 8">DSM 44969</strain>
    </source>
</reference>
<dbReference type="EMBL" id="SMFZ01000001">
    <property type="protein sequence ID" value="TCK24451.1"/>
    <property type="molecule type" value="Genomic_DNA"/>
</dbReference>
<keyword evidence="3 5" id="KW-1133">Transmembrane helix</keyword>
<keyword evidence="2 5" id="KW-0812">Transmembrane</keyword>
<keyword evidence="4 5" id="KW-0472">Membrane</keyword>
<evidence type="ECO:0000256" key="3">
    <source>
        <dbReference type="ARBA" id="ARBA00022989"/>
    </source>
</evidence>
<comment type="subcellular location">
    <subcellularLocation>
        <location evidence="1">Membrane</location>
        <topology evidence="1">Multi-pass membrane protein</topology>
    </subcellularLocation>
</comment>
<evidence type="ECO:0000256" key="5">
    <source>
        <dbReference type="SAM" id="Phobius"/>
    </source>
</evidence>
<proteinExistence type="predicted"/>
<feature type="transmembrane region" description="Helical" evidence="5">
    <location>
        <begin position="121"/>
        <end position="139"/>
    </location>
</feature>
<evidence type="ECO:0000313" key="8">
    <source>
        <dbReference type="Proteomes" id="UP000295560"/>
    </source>
</evidence>
<organism evidence="7 8">
    <name type="scientific">Pseudonocardia endophytica</name>
    <dbReference type="NCBI Taxonomy" id="401976"/>
    <lineage>
        <taxon>Bacteria</taxon>
        <taxon>Bacillati</taxon>
        <taxon>Actinomycetota</taxon>
        <taxon>Actinomycetes</taxon>
        <taxon>Pseudonocardiales</taxon>
        <taxon>Pseudonocardiaceae</taxon>
        <taxon>Pseudonocardia</taxon>
    </lineage>
</organism>
<evidence type="ECO:0000259" key="6">
    <source>
        <dbReference type="Pfam" id="PF06271"/>
    </source>
</evidence>
<feature type="transmembrane region" description="Helical" evidence="5">
    <location>
        <begin position="66"/>
        <end position="90"/>
    </location>
</feature>
<dbReference type="PANTHER" id="PTHR38480:SF1">
    <property type="entry name" value="SLR0254 PROTEIN"/>
    <property type="match status" value="1"/>
</dbReference>
<feature type="domain" description="RDD" evidence="6">
    <location>
        <begin position="14"/>
        <end position="154"/>
    </location>
</feature>
<evidence type="ECO:0000256" key="2">
    <source>
        <dbReference type="ARBA" id="ARBA00022692"/>
    </source>
</evidence>
<dbReference type="OrthoDB" id="9787732at2"/>
<gene>
    <name evidence="7" type="ORF">EV378_0223</name>
</gene>
<dbReference type="GO" id="GO:0016020">
    <property type="term" value="C:membrane"/>
    <property type="evidence" value="ECO:0007669"/>
    <property type="project" value="UniProtKB-SubCell"/>
</dbReference>
<dbReference type="RefSeq" id="WP_132420894.1">
    <property type="nucleotide sequence ID" value="NZ_SMFZ01000001.1"/>
</dbReference>
<dbReference type="Proteomes" id="UP000295560">
    <property type="component" value="Unassembled WGS sequence"/>
</dbReference>